<dbReference type="PANTHER" id="PTHR24049">
    <property type="entry name" value="CRUMBS FAMILY MEMBER"/>
    <property type="match status" value="1"/>
</dbReference>
<dbReference type="PROSITE" id="PS50024">
    <property type="entry name" value="SEA"/>
    <property type="match status" value="1"/>
</dbReference>
<dbReference type="GO" id="GO:0005886">
    <property type="term" value="C:plasma membrane"/>
    <property type="evidence" value="ECO:0007669"/>
    <property type="project" value="UniProtKB-ARBA"/>
</dbReference>
<dbReference type="GO" id="GO:0032991">
    <property type="term" value="C:protein-containing complex"/>
    <property type="evidence" value="ECO:0007669"/>
    <property type="project" value="TreeGrafter"/>
</dbReference>
<dbReference type="GeneID" id="111127483"/>
<dbReference type="InterPro" id="IPR001881">
    <property type="entry name" value="EGF-like_Ca-bd_dom"/>
</dbReference>
<evidence type="ECO:0000256" key="7">
    <source>
        <dbReference type="SAM" id="MobiDB-lite"/>
    </source>
</evidence>
<dbReference type="PROSITE" id="PS00022">
    <property type="entry name" value="EGF_1"/>
    <property type="match status" value="1"/>
</dbReference>
<feature type="domain" description="EGF-like" evidence="10">
    <location>
        <begin position="396"/>
        <end position="432"/>
    </location>
</feature>
<feature type="region of interest" description="Disordered" evidence="7">
    <location>
        <begin position="108"/>
        <end position="392"/>
    </location>
</feature>
<evidence type="ECO:0000313" key="12">
    <source>
        <dbReference type="RefSeq" id="XP_022328382.1"/>
    </source>
</evidence>
<dbReference type="GO" id="GO:0007157">
    <property type="term" value="P:heterophilic cell-cell adhesion via plasma membrane cell adhesion molecules"/>
    <property type="evidence" value="ECO:0007669"/>
    <property type="project" value="TreeGrafter"/>
</dbReference>
<evidence type="ECO:0000256" key="2">
    <source>
        <dbReference type="ARBA" id="ARBA00022536"/>
    </source>
</evidence>
<feature type="compositionally biased region" description="Low complexity" evidence="7">
    <location>
        <begin position="185"/>
        <end position="392"/>
    </location>
</feature>
<gene>
    <name evidence="12" type="primary">LOC111127483</name>
</gene>
<evidence type="ECO:0000256" key="8">
    <source>
        <dbReference type="SAM" id="Phobius"/>
    </source>
</evidence>
<dbReference type="PROSITE" id="PS01186">
    <property type="entry name" value="EGF_2"/>
    <property type="match status" value="1"/>
</dbReference>
<evidence type="ECO:0000313" key="11">
    <source>
        <dbReference type="Proteomes" id="UP000694844"/>
    </source>
</evidence>
<dbReference type="AlphaFoldDB" id="A0A8B8DJQ1"/>
<keyword evidence="2 6" id="KW-0245">EGF-like domain</keyword>
<dbReference type="InterPro" id="IPR000742">
    <property type="entry name" value="EGF"/>
</dbReference>
<dbReference type="FunFam" id="2.10.25.10:FF:000080">
    <property type="entry name" value="Neurogenic locus notch 1"/>
    <property type="match status" value="1"/>
</dbReference>
<keyword evidence="3" id="KW-0732">Signal</keyword>
<keyword evidence="5 6" id="KW-1015">Disulfide bond</keyword>
<dbReference type="InterPro" id="IPR036364">
    <property type="entry name" value="SEA_dom_sf"/>
</dbReference>
<dbReference type="OrthoDB" id="6142616at2759"/>
<evidence type="ECO:0000259" key="10">
    <source>
        <dbReference type="PROSITE" id="PS50026"/>
    </source>
</evidence>
<dbReference type="InterPro" id="IPR051022">
    <property type="entry name" value="Notch_Cell-Fate_Det"/>
</dbReference>
<dbReference type="Proteomes" id="UP000694844">
    <property type="component" value="Chromosome 3"/>
</dbReference>
<evidence type="ECO:0000256" key="5">
    <source>
        <dbReference type="ARBA" id="ARBA00023157"/>
    </source>
</evidence>
<feature type="disulfide bond" evidence="6">
    <location>
        <begin position="422"/>
        <end position="431"/>
    </location>
</feature>
<evidence type="ECO:0000256" key="1">
    <source>
        <dbReference type="ARBA" id="ARBA00022473"/>
    </source>
</evidence>
<keyword evidence="11" id="KW-1185">Reference proteome</keyword>
<dbReference type="PROSITE" id="PS00010">
    <property type="entry name" value="ASX_HYDROXYL"/>
    <property type="match status" value="1"/>
</dbReference>
<dbReference type="CDD" id="cd00054">
    <property type="entry name" value="EGF_CA"/>
    <property type="match status" value="1"/>
</dbReference>
<reference evidence="12" key="1">
    <citation type="submission" date="2025-08" db="UniProtKB">
        <authorList>
            <consortium name="RefSeq"/>
        </authorList>
    </citation>
    <scope>IDENTIFICATION</scope>
    <source>
        <tissue evidence="12">Whole sample</tissue>
    </source>
</reference>
<dbReference type="InterPro" id="IPR013032">
    <property type="entry name" value="EGF-like_CS"/>
</dbReference>
<dbReference type="SUPFAM" id="SSF57196">
    <property type="entry name" value="EGF/Laminin"/>
    <property type="match status" value="1"/>
</dbReference>
<dbReference type="Pfam" id="PF12661">
    <property type="entry name" value="hEGF"/>
    <property type="match status" value="1"/>
</dbReference>
<name>A0A8B8DJQ1_CRAVI</name>
<protein>
    <submittedName>
        <fullName evidence="12">Mucin-2-like</fullName>
    </submittedName>
</protein>
<evidence type="ECO:0000256" key="4">
    <source>
        <dbReference type="ARBA" id="ARBA00022737"/>
    </source>
</evidence>
<evidence type="ECO:0000256" key="6">
    <source>
        <dbReference type="PROSITE-ProRule" id="PRU00076"/>
    </source>
</evidence>
<dbReference type="KEGG" id="cvn:111127483"/>
<dbReference type="InterPro" id="IPR000082">
    <property type="entry name" value="SEA_dom"/>
</dbReference>
<keyword evidence="8" id="KW-0472">Membrane</keyword>
<dbReference type="GO" id="GO:0005509">
    <property type="term" value="F:calcium ion binding"/>
    <property type="evidence" value="ECO:0007669"/>
    <property type="project" value="InterPro"/>
</dbReference>
<dbReference type="SUPFAM" id="SSF82671">
    <property type="entry name" value="SEA domain"/>
    <property type="match status" value="1"/>
</dbReference>
<proteinExistence type="predicted"/>
<dbReference type="RefSeq" id="XP_022328382.1">
    <property type="nucleotide sequence ID" value="XM_022472674.1"/>
</dbReference>
<keyword evidence="4" id="KW-0677">Repeat</keyword>
<dbReference type="SMART" id="SM00179">
    <property type="entry name" value="EGF_CA"/>
    <property type="match status" value="1"/>
</dbReference>
<accession>A0A8B8DJQ1</accession>
<keyword evidence="1" id="KW-0217">Developmental protein</keyword>
<keyword evidence="8" id="KW-1133">Transmembrane helix</keyword>
<evidence type="ECO:0000256" key="3">
    <source>
        <dbReference type="ARBA" id="ARBA00022729"/>
    </source>
</evidence>
<dbReference type="SMART" id="SM00181">
    <property type="entry name" value="EGF"/>
    <property type="match status" value="2"/>
</dbReference>
<dbReference type="Gene3D" id="2.10.25.10">
    <property type="entry name" value="Laminin"/>
    <property type="match status" value="1"/>
</dbReference>
<keyword evidence="8" id="KW-0812">Transmembrane</keyword>
<feature type="compositionally biased region" description="Polar residues" evidence="7">
    <location>
        <begin position="120"/>
        <end position="132"/>
    </location>
</feature>
<feature type="domain" description="SEA" evidence="9">
    <location>
        <begin position="494"/>
        <end position="611"/>
    </location>
</feature>
<dbReference type="InterPro" id="IPR000152">
    <property type="entry name" value="EGF-type_Asp/Asn_hydroxyl_site"/>
</dbReference>
<dbReference type="GO" id="GO:0045197">
    <property type="term" value="P:establishment or maintenance of epithelial cell apical/basal polarity"/>
    <property type="evidence" value="ECO:0007669"/>
    <property type="project" value="TreeGrafter"/>
</dbReference>
<organism evidence="11 12">
    <name type="scientific">Crassostrea virginica</name>
    <name type="common">Eastern oyster</name>
    <dbReference type="NCBI Taxonomy" id="6565"/>
    <lineage>
        <taxon>Eukaryota</taxon>
        <taxon>Metazoa</taxon>
        <taxon>Spiralia</taxon>
        <taxon>Lophotrochozoa</taxon>
        <taxon>Mollusca</taxon>
        <taxon>Bivalvia</taxon>
        <taxon>Autobranchia</taxon>
        <taxon>Pteriomorphia</taxon>
        <taxon>Ostreida</taxon>
        <taxon>Ostreoidea</taxon>
        <taxon>Ostreidae</taxon>
        <taxon>Crassostrea</taxon>
    </lineage>
</organism>
<evidence type="ECO:0000259" key="9">
    <source>
        <dbReference type="PROSITE" id="PS50024"/>
    </source>
</evidence>
<sequence>MEPFFCGFSECAANPPVKPVTGASAAAVTTSTGAANPPVKPVTGASAAAVTTSTGASAAAVTTSTGAANPPVKPVTGASAAAVTTSTGAANPPVTPVTGASAAAVTTSTGAANPPVTPVTGASTAPVTSSIVAPTPNVTPVTGASTASVTSSTVAPTPTVTPVTGTSTAAVKSSTGAPTPAVTPAKGTSTAAVTSSTGAPTPAVTPAKGTSTAAVTSSTGAPTPAVTPAKGTSTAAVTSSTGAPTPAVTPAKGTSTAAVTSSTGAPTPAVTPAKGTSTAAVTSSTGAPTPAVTPAKGTSTAAVTSSTGAPTPAVTPAKGTSTAAVTSSTGAPTPAVTPAKGTSTAAVTSSTGAPTPAVTPAKGTSTAAVTSSTGAPTPAVTPAKGAPTPTVTTATDTPDCYTTLCENNGTCVDGVNNYTCHCKAGFTGGNCETKFTGNSSVTTKPPAELELVLLVLFVYFLLTREASTITMSPSTVRTTEKMKPNTHQEIKPLPKDTATVDFELVINMKFDNALNNKSSIKYLNLSRDAKNALQTKFRSETGDQTLKVNITGFKKGSLIVSYEVITPLTGKPDRDLITLTKSIYTAATEWKKGILNRTVDMKRTREFNLKRRSLIQNFCDCPSEEYVCVNSANVSIVCQHICNASNYECGEHGVCIYDVISKKPTCHCKLQGSRIYYGEHCDVSYLMDSLPSKQKILVIAGGVGGALLLIILISSVCFCRYSKHRKDKHGSFSESSSNCDSVSPWEHRKRENIPLKAGQLNPISDPDSQRYVYVENNKGSPRLWKQIEDQELGGNTLIYQPSNTSRPVNRGSLNAEGDLVSMRTAPSMGDRRSSFYSTIDTENQYKIQRPYIKHNNLYS</sequence>
<comment type="caution">
    <text evidence="6">Lacks conserved residue(s) required for the propagation of feature annotation.</text>
</comment>
<feature type="compositionally biased region" description="Low complexity" evidence="7">
    <location>
        <begin position="138"/>
        <end position="171"/>
    </location>
</feature>
<dbReference type="PANTHER" id="PTHR24049:SF22">
    <property type="entry name" value="DROSOPHILA CRUMBS HOMOLOG"/>
    <property type="match status" value="1"/>
</dbReference>
<dbReference type="PROSITE" id="PS50026">
    <property type="entry name" value="EGF_3"/>
    <property type="match status" value="1"/>
</dbReference>
<feature type="transmembrane region" description="Helical" evidence="8">
    <location>
        <begin position="696"/>
        <end position="719"/>
    </location>
</feature>